<evidence type="ECO:0000256" key="12">
    <source>
        <dbReference type="SAM" id="Phobius"/>
    </source>
</evidence>
<feature type="region of interest" description="Disordered" evidence="11">
    <location>
        <begin position="93"/>
        <end position="122"/>
    </location>
</feature>
<feature type="domain" description="HAMP" evidence="14">
    <location>
        <begin position="212"/>
        <end position="264"/>
    </location>
</feature>
<evidence type="ECO:0000256" key="2">
    <source>
        <dbReference type="ARBA" id="ARBA00004370"/>
    </source>
</evidence>
<proteinExistence type="predicted"/>
<dbReference type="SMART" id="SM00388">
    <property type="entry name" value="HisKA"/>
    <property type="match status" value="1"/>
</dbReference>
<dbReference type="PANTHER" id="PTHR45436">
    <property type="entry name" value="SENSOR HISTIDINE KINASE YKOH"/>
    <property type="match status" value="1"/>
</dbReference>
<dbReference type="InterPro" id="IPR004358">
    <property type="entry name" value="Sig_transdc_His_kin-like_C"/>
</dbReference>
<evidence type="ECO:0000256" key="6">
    <source>
        <dbReference type="ARBA" id="ARBA00022692"/>
    </source>
</evidence>
<feature type="compositionally biased region" description="Gly residues" evidence="11">
    <location>
        <begin position="109"/>
        <end position="122"/>
    </location>
</feature>
<accession>I1X5C5</accession>
<dbReference type="SUPFAM" id="SSF158472">
    <property type="entry name" value="HAMP domain-like"/>
    <property type="match status" value="1"/>
</dbReference>
<evidence type="ECO:0000256" key="4">
    <source>
        <dbReference type="ARBA" id="ARBA00022553"/>
    </source>
</evidence>
<evidence type="ECO:0000259" key="13">
    <source>
        <dbReference type="PROSITE" id="PS50109"/>
    </source>
</evidence>
<feature type="transmembrane region" description="Helical" evidence="12">
    <location>
        <begin position="192"/>
        <end position="211"/>
    </location>
</feature>
<keyword evidence="4" id="KW-0597">Phosphoprotein</keyword>
<dbReference type="InterPro" id="IPR003661">
    <property type="entry name" value="HisK_dim/P_dom"/>
</dbReference>
<dbReference type="SMART" id="SM00304">
    <property type="entry name" value="HAMP"/>
    <property type="match status" value="1"/>
</dbReference>
<sequence length="487" mass="52905">MMKLKLIHKLLIAMFACAALVLVLIILVTRASIGRGFMDFLQQQELGQVELVVPELVDWYGGHGSWDNLATNPREFYGLVFNALLQDSESRVELGPGRVNAPPPRGGRRGPGFQGQRGGPGPLGRNGLPQRIFLLDTDHAPVTGRIPPEIPEDNLLPIEVNGQVVGWLGFTMIQDIALPAEEAFITQLRNNLLIGLALGLVVAGLVAWLLARHLSRPVNAVAQGIRAVAAGDFNKRLAMQGSDEIAKLGDDVDRLSSALGEHETARKRWMSDMAHELRTPLAIISGELEAMSDGVRPLNREHLDSVRDEVKHLSALVDDLHSLTLTDSGALAYKMQDVDLDELVQLTVDSFQGQASSKDLQLRYSNPGQATRLLGDEQRLRQLLRNLLDNSVRYSDSGGKVSIELSKDKQSAQLTINDSAPGASNEECEHLFDRLYRLEGSRNRNSGGSGLGLAICRNIVEAHGGEIAAQPGPEGGLLITVTLPLES</sequence>
<dbReference type="AlphaFoldDB" id="I1X5C5"/>
<dbReference type="Pfam" id="PF00672">
    <property type="entry name" value="HAMP"/>
    <property type="match status" value="1"/>
</dbReference>
<keyword evidence="5" id="KW-0808">Transferase</keyword>
<evidence type="ECO:0000256" key="3">
    <source>
        <dbReference type="ARBA" id="ARBA00012438"/>
    </source>
</evidence>
<dbReference type="InterPro" id="IPR050428">
    <property type="entry name" value="TCS_sensor_his_kinase"/>
</dbReference>
<organism evidence="15">
    <name type="scientific">uncultured bacterium ws085G8</name>
    <dbReference type="NCBI Taxonomy" id="1131825"/>
    <lineage>
        <taxon>Bacteria</taxon>
        <taxon>environmental samples</taxon>
    </lineage>
</organism>
<comment type="subcellular location">
    <subcellularLocation>
        <location evidence="2">Membrane</location>
    </subcellularLocation>
</comment>
<dbReference type="Gene3D" id="1.10.287.130">
    <property type="match status" value="1"/>
</dbReference>
<evidence type="ECO:0000313" key="15">
    <source>
        <dbReference type="EMBL" id="AFI78700.1"/>
    </source>
</evidence>
<dbReference type="Gene3D" id="3.30.565.10">
    <property type="entry name" value="Histidine kinase-like ATPase, C-terminal domain"/>
    <property type="match status" value="1"/>
</dbReference>
<evidence type="ECO:0000256" key="11">
    <source>
        <dbReference type="SAM" id="MobiDB-lite"/>
    </source>
</evidence>
<feature type="domain" description="Histidine kinase" evidence="13">
    <location>
        <begin position="272"/>
        <end position="487"/>
    </location>
</feature>
<dbReference type="InterPro" id="IPR005467">
    <property type="entry name" value="His_kinase_dom"/>
</dbReference>
<dbReference type="PRINTS" id="PR00344">
    <property type="entry name" value="BCTRLSENSOR"/>
</dbReference>
<evidence type="ECO:0000256" key="7">
    <source>
        <dbReference type="ARBA" id="ARBA00022777"/>
    </source>
</evidence>
<comment type="catalytic activity">
    <reaction evidence="1">
        <text>ATP + protein L-histidine = ADP + protein N-phospho-L-histidine.</text>
        <dbReference type="EC" id="2.7.13.3"/>
    </reaction>
</comment>
<dbReference type="Gene3D" id="6.10.340.10">
    <property type="match status" value="1"/>
</dbReference>
<protein>
    <recommendedName>
        <fullName evidence="3">histidine kinase</fullName>
        <ecNumber evidence="3">2.7.13.3</ecNumber>
    </recommendedName>
</protein>
<dbReference type="Pfam" id="PF00512">
    <property type="entry name" value="HisKA"/>
    <property type="match status" value="1"/>
</dbReference>
<dbReference type="SUPFAM" id="SSF47384">
    <property type="entry name" value="Homodimeric domain of signal transducing histidine kinase"/>
    <property type="match status" value="1"/>
</dbReference>
<dbReference type="InterPro" id="IPR003660">
    <property type="entry name" value="HAMP_dom"/>
</dbReference>
<dbReference type="PROSITE" id="PS50885">
    <property type="entry name" value="HAMP"/>
    <property type="match status" value="1"/>
</dbReference>
<gene>
    <name evidence="15" type="ORF">ws085G8_0030</name>
</gene>
<dbReference type="CDD" id="cd06225">
    <property type="entry name" value="HAMP"/>
    <property type="match status" value="1"/>
</dbReference>
<dbReference type="InterPro" id="IPR036890">
    <property type="entry name" value="HATPase_C_sf"/>
</dbReference>
<dbReference type="Pfam" id="PF02518">
    <property type="entry name" value="HATPase_c"/>
    <property type="match status" value="1"/>
</dbReference>
<dbReference type="PROSITE" id="PS50109">
    <property type="entry name" value="HIS_KIN"/>
    <property type="match status" value="1"/>
</dbReference>
<dbReference type="SUPFAM" id="SSF55874">
    <property type="entry name" value="ATPase domain of HSP90 chaperone/DNA topoisomerase II/histidine kinase"/>
    <property type="match status" value="1"/>
</dbReference>
<evidence type="ECO:0000256" key="1">
    <source>
        <dbReference type="ARBA" id="ARBA00000085"/>
    </source>
</evidence>
<dbReference type="InterPro" id="IPR003594">
    <property type="entry name" value="HATPase_dom"/>
</dbReference>
<keyword evidence="7 15" id="KW-0418">Kinase</keyword>
<keyword evidence="10 12" id="KW-0472">Membrane</keyword>
<dbReference type="GO" id="GO:0005886">
    <property type="term" value="C:plasma membrane"/>
    <property type="evidence" value="ECO:0007669"/>
    <property type="project" value="TreeGrafter"/>
</dbReference>
<evidence type="ECO:0000256" key="10">
    <source>
        <dbReference type="ARBA" id="ARBA00023136"/>
    </source>
</evidence>
<keyword evidence="9" id="KW-0902">Two-component regulatory system</keyword>
<dbReference type="EMBL" id="JQ256788">
    <property type="protein sequence ID" value="AFI78700.1"/>
    <property type="molecule type" value="Genomic_DNA"/>
</dbReference>
<name>I1X5C5_9BACT</name>
<evidence type="ECO:0000256" key="5">
    <source>
        <dbReference type="ARBA" id="ARBA00022679"/>
    </source>
</evidence>
<reference evidence="15" key="1">
    <citation type="journal article" date="2012" name="ISME J.">
        <title>Roseobacter clade bacteria are abundant in coastal sediments and encode a novel combination of sulfur oxidation genes.</title>
        <authorList>
            <person name="Lenk S."/>
            <person name="Moraru C."/>
            <person name="Hahnke S."/>
            <person name="Arnds J."/>
            <person name="Richter M."/>
            <person name="Kube M."/>
            <person name="Reinhardt R."/>
            <person name="Brinkhoff T."/>
            <person name="Harder J."/>
            <person name="Amann R."/>
            <person name="Mussmann M."/>
        </authorList>
    </citation>
    <scope>NUCLEOTIDE SEQUENCE</scope>
</reference>
<dbReference type="EC" id="2.7.13.3" evidence="3"/>
<dbReference type="PANTHER" id="PTHR45436:SF5">
    <property type="entry name" value="SENSOR HISTIDINE KINASE TRCS"/>
    <property type="match status" value="1"/>
</dbReference>
<keyword evidence="6 12" id="KW-0812">Transmembrane</keyword>
<dbReference type="SMART" id="SM00387">
    <property type="entry name" value="HATPase_c"/>
    <property type="match status" value="1"/>
</dbReference>
<dbReference type="InterPro" id="IPR036097">
    <property type="entry name" value="HisK_dim/P_sf"/>
</dbReference>
<evidence type="ECO:0000259" key="14">
    <source>
        <dbReference type="PROSITE" id="PS50885"/>
    </source>
</evidence>
<dbReference type="CDD" id="cd00082">
    <property type="entry name" value="HisKA"/>
    <property type="match status" value="1"/>
</dbReference>
<evidence type="ECO:0000256" key="8">
    <source>
        <dbReference type="ARBA" id="ARBA00022989"/>
    </source>
</evidence>
<keyword evidence="8 12" id="KW-1133">Transmembrane helix</keyword>
<dbReference type="FunFam" id="3.30.565.10:FF:000006">
    <property type="entry name" value="Sensor histidine kinase WalK"/>
    <property type="match status" value="1"/>
</dbReference>
<evidence type="ECO:0000256" key="9">
    <source>
        <dbReference type="ARBA" id="ARBA00023012"/>
    </source>
</evidence>
<dbReference type="GO" id="GO:0000155">
    <property type="term" value="F:phosphorelay sensor kinase activity"/>
    <property type="evidence" value="ECO:0007669"/>
    <property type="project" value="InterPro"/>
</dbReference>